<dbReference type="AlphaFoldDB" id="A0A914VCH9"/>
<proteinExistence type="predicted"/>
<feature type="compositionally biased region" description="Pro residues" evidence="1">
    <location>
        <begin position="21"/>
        <end position="34"/>
    </location>
</feature>
<reference evidence="3" key="1">
    <citation type="submission" date="2022-11" db="UniProtKB">
        <authorList>
            <consortium name="WormBaseParasite"/>
        </authorList>
    </citation>
    <scope>IDENTIFICATION</scope>
</reference>
<keyword evidence="2" id="KW-1185">Reference proteome</keyword>
<evidence type="ECO:0000256" key="1">
    <source>
        <dbReference type="SAM" id="MobiDB-lite"/>
    </source>
</evidence>
<evidence type="ECO:0000313" key="3">
    <source>
        <dbReference type="WBParaSite" id="PSAMB.scaffold1782size27891.g14945.t1"/>
    </source>
</evidence>
<accession>A0A914VCH9</accession>
<sequence>MTHAGHSAAAITCDRPLHTRSPPPPPSSPPPSSPPVASAAHLSAAIWPTVQSTTVRRRDFPNKFALVDSPVSWPDRAKDAALRIVLGRLGGAVYRRLRQRGRRRLAHAARRAEPPSFDLLLDRDIRSSKCCHKRLRLTKIAMRSRAELLIVIPEAKEPSLDQNQNDARFFRVLAESFFFFFDLFFFARVRQTLGPANSSSPSGLVHSSERRRERARSAGSQQLGPTEGAARLAAATAAAAAAVAAVGISTRHHSVDS</sequence>
<evidence type="ECO:0000313" key="2">
    <source>
        <dbReference type="Proteomes" id="UP000887566"/>
    </source>
</evidence>
<feature type="region of interest" description="Disordered" evidence="1">
    <location>
        <begin position="195"/>
        <end position="229"/>
    </location>
</feature>
<protein>
    <submittedName>
        <fullName evidence="3">Uncharacterized protein</fullName>
    </submittedName>
</protein>
<feature type="compositionally biased region" description="Basic and acidic residues" evidence="1">
    <location>
        <begin position="207"/>
        <end position="216"/>
    </location>
</feature>
<dbReference type="Proteomes" id="UP000887566">
    <property type="component" value="Unplaced"/>
</dbReference>
<dbReference type="WBParaSite" id="PSAMB.scaffold1782size27891.g14945.t1">
    <property type="protein sequence ID" value="PSAMB.scaffold1782size27891.g14945.t1"/>
    <property type="gene ID" value="PSAMB.scaffold1782size27891.g14945"/>
</dbReference>
<organism evidence="2 3">
    <name type="scientific">Plectus sambesii</name>
    <dbReference type="NCBI Taxonomy" id="2011161"/>
    <lineage>
        <taxon>Eukaryota</taxon>
        <taxon>Metazoa</taxon>
        <taxon>Ecdysozoa</taxon>
        <taxon>Nematoda</taxon>
        <taxon>Chromadorea</taxon>
        <taxon>Plectida</taxon>
        <taxon>Plectina</taxon>
        <taxon>Plectoidea</taxon>
        <taxon>Plectidae</taxon>
        <taxon>Plectus</taxon>
    </lineage>
</organism>
<feature type="region of interest" description="Disordered" evidence="1">
    <location>
        <begin position="1"/>
        <end position="38"/>
    </location>
</feature>
<name>A0A914VCH9_9BILA</name>